<proteinExistence type="predicted"/>
<name>A0A4Z2GFE7_9TELE</name>
<feature type="compositionally biased region" description="Polar residues" evidence="1">
    <location>
        <begin position="59"/>
        <end position="76"/>
    </location>
</feature>
<organism evidence="2 3">
    <name type="scientific">Liparis tanakae</name>
    <name type="common">Tanaka's snailfish</name>
    <dbReference type="NCBI Taxonomy" id="230148"/>
    <lineage>
        <taxon>Eukaryota</taxon>
        <taxon>Metazoa</taxon>
        <taxon>Chordata</taxon>
        <taxon>Craniata</taxon>
        <taxon>Vertebrata</taxon>
        <taxon>Euteleostomi</taxon>
        <taxon>Actinopterygii</taxon>
        <taxon>Neopterygii</taxon>
        <taxon>Teleostei</taxon>
        <taxon>Neoteleostei</taxon>
        <taxon>Acanthomorphata</taxon>
        <taxon>Eupercaria</taxon>
        <taxon>Perciformes</taxon>
        <taxon>Cottioidei</taxon>
        <taxon>Cottales</taxon>
        <taxon>Liparidae</taxon>
        <taxon>Liparis</taxon>
    </lineage>
</organism>
<reference evidence="2 3" key="1">
    <citation type="submission" date="2019-03" db="EMBL/GenBank/DDBJ databases">
        <title>First draft genome of Liparis tanakae, snailfish: a comprehensive survey of snailfish specific genes.</title>
        <authorList>
            <person name="Kim W."/>
            <person name="Song I."/>
            <person name="Jeong J.-H."/>
            <person name="Kim D."/>
            <person name="Kim S."/>
            <person name="Ryu S."/>
            <person name="Song J.Y."/>
            <person name="Lee S.K."/>
        </authorList>
    </citation>
    <scope>NUCLEOTIDE SEQUENCE [LARGE SCALE GENOMIC DNA]</scope>
    <source>
        <tissue evidence="2">Muscle</tissue>
    </source>
</reference>
<accession>A0A4Z2GFE7</accession>
<sequence>MLYQTEASGSFTSSTQGLSRWSSSTSKPRISKQALPVVWFGKQKRASPSLNMKMLSGSHDVTSTDTEQSVQKRVQSSPSITSLRLYLRAARRTGTDTQGVFSPCVHHPSENKI</sequence>
<protein>
    <submittedName>
        <fullName evidence="2">Uncharacterized protein</fullName>
    </submittedName>
</protein>
<gene>
    <name evidence="2" type="ORF">EYF80_038189</name>
</gene>
<feature type="region of interest" description="Disordered" evidence="1">
    <location>
        <begin position="53"/>
        <end position="76"/>
    </location>
</feature>
<dbReference type="EMBL" id="SRLO01000576">
    <property type="protein sequence ID" value="TNN51613.1"/>
    <property type="molecule type" value="Genomic_DNA"/>
</dbReference>
<evidence type="ECO:0000313" key="3">
    <source>
        <dbReference type="Proteomes" id="UP000314294"/>
    </source>
</evidence>
<keyword evidence="3" id="KW-1185">Reference proteome</keyword>
<feature type="compositionally biased region" description="Polar residues" evidence="1">
    <location>
        <begin position="1"/>
        <end position="28"/>
    </location>
</feature>
<evidence type="ECO:0000313" key="2">
    <source>
        <dbReference type="EMBL" id="TNN51613.1"/>
    </source>
</evidence>
<dbReference type="AlphaFoldDB" id="A0A4Z2GFE7"/>
<feature type="region of interest" description="Disordered" evidence="1">
    <location>
        <begin position="1"/>
        <end position="29"/>
    </location>
</feature>
<evidence type="ECO:0000256" key="1">
    <source>
        <dbReference type="SAM" id="MobiDB-lite"/>
    </source>
</evidence>
<dbReference type="Proteomes" id="UP000314294">
    <property type="component" value="Unassembled WGS sequence"/>
</dbReference>
<comment type="caution">
    <text evidence="2">The sequence shown here is derived from an EMBL/GenBank/DDBJ whole genome shotgun (WGS) entry which is preliminary data.</text>
</comment>